<accession>A0AAW2NEH8</accession>
<evidence type="ECO:0000256" key="2">
    <source>
        <dbReference type="ARBA" id="ARBA00022589"/>
    </source>
</evidence>
<dbReference type="GO" id="GO:0006952">
    <property type="term" value="P:defense response"/>
    <property type="evidence" value="ECO:0007669"/>
    <property type="project" value="InterPro"/>
</dbReference>
<dbReference type="Gene3D" id="3.30.530.20">
    <property type="match status" value="1"/>
</dbReference>
<dbReference type="EMBL" id="JACGWJ010000020">
    <property type="protein sequence ID" value="KAL0340871.1"/>
    <property type="molecule type" value="Genomic_DNA"/>
</dbReference>
<dbReference type="GO" id="GO:0009738">
    <property type="term" value="P:abscisic acid-activated signaling pathway"/>
    <property type="evidence" value="ECO:0007669"/>
    <property type="project" value="TreeGrafter"/>
</dbReference>
<dbReference type="GO" id="GO:0009820">
    <property type="term" value="P:alkaloid metabolic process"/>
    <property type="evidence" value="ECO:0007669"/>
    <property type="project" value="UniProtKB-KW"/>
</dbReference>
<evidence type="ECO:0000313" key="4">
    <source>
        <dbReference type="EMBL" id="KAL0340871.1"/>
    </source>
</evidence>
<dbReference type="SUPFAM" id="SSF55961">
    <property type="entry name" value="Bet v1-like"/>
    <property type="match status" value="1"/>
</dbReference>
<gene>
    <name evidence="4" type="ORF">Sradi_4603900</name>
</gene>
<name>A0AAW2NEH8_SESRA</name>
<dbReference type="InterPro" id="IPR023393">
    <property type="entry name" value="START-like_dom_sf"/>
</dbReference>
<protein>
    <submittedName>
        <fullName evidence="4">S-norcoclaurine synthase 2</fullName>
    </submittedName>
</protein>
<dbReference type="GO" id="GO:0004864">
    <property type="term" value="F:protein phosphatase inhibitor activity"/>
    <property type="evidence" value="ECO:0007669"/>
    <property type="project" value="TreeGrafter"/>
</dbReference>
<organism evidence="4">
    <name type="scientific">Sesamum radiatum</name>
    <name type="common">Black benniseed</name>
    <dbReference type="NCBI Taxonomy" id="300843"/>
    <lineage>
        <taxon>Eukaryota</taxon>
        <taxon>Viridiplantae</taxon>
        <taxon>Streptophyta</taxon>
        <taxon>Embryophyta</taxon>
        <taxon>Tracheophyta</taxon>
        <taxon>Spermatophyta</taxon>
        <taxon>Magnoliopsida</taxon>
        <taxon>eudicotyledons</taxon>
        <taxon>Gunneridae</taxon>
        <taxon>Pentapetalae</taxon>
        <taxon>asterids</taxon>
        <taxon>lamiids</taxon>
        <taxon>Lamiales</taxon>
        <taxon>Pedaliaceae</taxon>
        <taxon>Sesamum</taxon>
    </lineage>
</organism>
<comment type="similarity">
    <text evidence="1">Belongs to the BetVI family.</text>
</comment>
<sequence length="149" mass="16220">MEGRLSEEIEVKVPASEAWKVYGSLQLSKIVVEGLPGIFSKVEVVDGDGSTGTIVHLFFAPEEGDDELKTGTAGPSSFKEKFAVVDDERRVKVSEVVEGGYLDKGFTLYRICMEVIEKEGQKGECIVRGSIEYELKEEAAANAALVSIE</sequence>
<dbReference type="GO" id="GO:0005634">
    <property type="term" value="C:nucleus"/>
    <property type="evidence" value="ECO:0007669"/>
    <property type="project" value="TreeGrafter"/>
</dbReference>
<comment type="caution">
    <text evidence="4">The sequence shown here is derived from an EMBL/GenBank/DDBJ whole genome shotgun (WGS) entry which is preliminary data.</text>
</comment>
<evidence type="ECO:0000256" key="1">
    <source>
        <dbReference type="ARBA" id="ARBA00009744"/>
    </source>
</evidence>
<dbReference type="GO" id="GO:0005737">
    <property type="term" value="C:cytoplasm"/>
    <property type="evidence" value="ECO:0007669"/>
    <property type="project" value="TreeGrafter"/>
</dbReference>
<reference evidence="4" key="2">
    <citation type="journal article" date="2024" name="Plant">
        <title>Genomic evolution and insights into agronomic trait innovations of Sesamum species.</title>
        <authorList>
            <person name="Miao H."/>
            <person name="Wang L."/>
            <person name="Qu L."/>
            <person name="Liu H."/>
            <person name="Sun Y."/>
            <person name="Le M."/>
            <person name="Wang Q."/>
            <person name="Wei S."/>
            <person name="Zheng Y."/>
            <person name="Lin W."/>
            <person name="Duan Y."/>
            <person name="Cao H."/>
            <person name="Xiong S."/>
            <person name="Wang X."/>
            <person name="Wei L."/>
            <person name="Li C."/>
            <person name="Ma Q."/>
            <person name="Ju M."/>
            <person name="Zhao R."/>
            <person name="Li G."/>
            <person name="Mu C."/>
            <person name="Tian Q."/>
            <person name="Mei H."/>
            <person name="Zhang T."/>
            <person name="Gao T."/>
            <person name="Zhang H."/>
        </authorList>
    </citation>
    <scope>NUCLEOTIDE SEQUENCE</scope>
    <source>
        <strain evidence="4">G02</strain>
    </source>
</reference>
<feature type="domain" description="Bet v I/Major latex protein" evidence="3">
    <location>
        <begin position="2"/>
        <end position="141"/>
    </location>
</feature>
<dbReference type="Pfam" id="PF00407">
    <property type="entry name" value="Bet_v_1"/>
    <property type="match status" value="1"/>
</dbReference>
<dbReference type="InterPro" id="IPR050279">
    <property type="entry name" value="Plant_def-hormone_signal"/>
</dbReference>
<reference evidence="4" key="1">
    <citation type="submission" date="2020-06" db="EMBL/GenBank/DDBJ databases">
        <authorList>
            <person name="Li T."/>
            <person name="Hu X."/>
            <person name="Zhang T."/>
            <person name="Song X."/>
            <person name="Zhang H."/>
            <person name="Dai N."/>
            <person name="Sheng W."/>
            <person name="Hou X."/>
            <person name="Wei L."/>
        </authorList>
    </citation>
    <scope>NUCLEOTIDE SEQUENCE</scope>
    <source>
        <strain evidence="4">G02</strain>
        <tissue evidence="4">Leaf</tissue>
    </source>
</reference>
<evidence type="ECO:0000259" key="3">
    <source>
        <dbReference type="Pfam" id="PF00407"/>
    </source>
</evidence>
<dbReference type="AlphaFoldDB" id="A0AAW2NEH8"/>
<dbReference type="PANTHER" id="PTHR31213:SF19">
    <property type="entry name" value="BET V I_MAJOR LATEX PROTEIN DOMAIN-CONTAINING PROTEIN"/>
    <property type="match status" value="1"/>
</dbReference>
<dbReference type="PANTHER" id="PTHR31213">
    <property type="entry name" value="OS08G0374000 PROTEIN-RELATED"/>
    <property type="match status" value="1"/>
</dbReference>
<dbReference type="GO" id="GO:0010427">
    <property type="term" value="F:abscisic acid binding"/>
    <property type="evidence" value="ECO:0007669"/>
    <property type="project" value="TreeGrafter"/>
</dbReference>
<dbReference type="InterPro" id="IPR000916">
    <property type="entry name" value="Bet_v_I/MLP"/>
</dbReference>
<keyword evidence="2" id="KW-0017">Alkaloid metabolism</keyword>
<dbReference type="GO" id="GO:0038023">
    <property type="term" value="F:signaling receptor activity"/>
    <property type="evidence" value="ECO:0007669"/>
    <property type="project" value="TreeGrafter"/>
</dbReference>
<proteinExistence type="inferred from homology"/>